<dbReference type="KEGG" id="tad:TRIADDRAFT_60263"/>
<dbReference type="GeneID" id="6757422"/>
<dbReference type="STRING" id="10228.B3S7R4"/>
<dbReference type="Pfam" id="PF11020">
    <property type="entry name" value="DUF2610"/>
    <property type="match status" value="1"/>
</dbReference>
<dbReference type="InterPro" id="IPR021277">
    <property type="entry name" value="DUF2610"/>
</dbReference>
<proteinExistence type="predicted"/>
<organism evidence="1 2">
    <name type="scientific">Trichoplax adhaerens</name>
    <name type="common">Trichoplax reptans</name>
    <dbReference type="NCBI Taxonomy" id="10228"/>
    <lineage>
        <taxon>Eukaryota</taxon>
        <taxon>Metazoa</taxon>
        <taxon>Placozoa</taxon>
        <taxon>Uniplacotomia</taxon>
        <taxon>Trichoplacea</taxon>
        <taxon>Trichoplacidae</taxon>
        <taxon>Trichoplax</taxon>
    </lineage>
</organism>
<reference evidence="1 2" key="1">
    <citation type="journal article" date="2008" name="Nature">
        <title>The Trichoplax genome and the nature of placozoans.</title>
        <authorList>
            <person name="Srivastava M."/>
            <person name="Begovic E."/>
            <person name="Chapman J."/>
            <person name="Putnam N.H."/>
            <person name="Hellsten U."/>
            <person name="Kawashima T."/>
            <person name="Kuo A."/>
            <person name="Mitros T."/>
            <person name="Salamov A."/>
            <person name="Carpenter M.L."/>
            <person name="Signorovitch A.Y."/>
            <person name="Moreno M.A."/>
            <person name="Kamm K."/>
            <person name="Grimwood J."/>
            <person name="Schmutz J."/>
            <person name="Shapiro H."/>
            <person name="Grigoriev I.V."/>
            <person name="Buss L.W."/>
            <person name="Schierwater B."/>
            <person name="Dellaporta S.L."/>
            <person name="Rokhsar D.S."/>
        </authorList>
    </citation>
    <scope>NUCLEOTIDE SEQUENCE [LARGE SCALE GENOMIC DNA]</scope>
    <source>
        <strain evidence="1 2">Grell-BS-1999</strain>
    </source>
</reference>
<dbReference type="GO" id="GO:0036503">
    <property type="term" value="P:ERAD pathway"/>
    <property type="evidence" value="ECO:0000318"/>
    <property type="project" value="GO_Central"/>
</dbReference>
<accession>B3S7R4</accession>
<gene>
    <name evidence="1" type="ORF">TRIADDRAFT_60263</name>
</gene>
<dbReference type="InterPro" id="IPR011990">
    <property type="entry name" value="TPR-like_helical_dom_sf"/>
</dbReference>
<dbReference type="SMART" id="SM00671">
    <property type="entry name" value="SEL1"/>
    <property type="match status" value="9"/>
</dbReference>
<dbReference type="Pfam" id="PF08238">
    <property type="entry name" value="Sel1"/>
    <property type="match status" value="7"/>
</dbReference>
<dbReference type="AlphaFoldDB" id="B3S7R4"/>
<protein>
    <submittedName>
        <fullName evidence="1">Uncharacterized protein</fullName>
    </submittedName>
</protein>
<sequence>MRLIRCRYNQFNDIPVLSPRISSQQELFVDIYIGQPNQGSHPLAFQLRWLREVRHGQIDSSIHEALSKLFQLANGNNLPLEQLIELFLSNPHIDSCFPHSLQSVQNDNDPTLQFLHLNHSQDSHYHQLQVNQDIGRIIDQFVSNDFVKWIYDKAIDIYKQQVKENDNPHAYYQLGYIYHYGLSSIGMDANKAFKCYRSAVNKNHPGAQFMLYQLYSSQKRCHRLSSRNDYCTKRPTQVVTKCPSPEILQSAATMTETASVETIGDHSMPQSSDDCANNLYNFSCLGGHSNIAATTSSLLTLTDNSNLSHRYVKVIDNIQLIELKVKMYVKAAATGKGYTDAYHQLSIGYDIWPLWREAIHRLHSQLLETINHGNRSNQLTQHQLADTYNQLGFLTLFLNITNIEVDNKKALLYFNKAAALGNPSGYYNIAEMYSQGYTTGISLDQEECEMIIINYRCSAAEHGHHLSQFLMGLYYTHYQENLIKSSYYFIRSLQYGYAATLSYITFYYFHGWGGVKQDFHRAYLYCLLSATANDYDFAITGKDNRSEAYDMLGYMYEHGLGVEVNYQTSLQCYAQAARLGNLQSCCCLAKLIEKGKADINDRLTNAVQLYKFAAASTSCVQGYANYRLGKLYRNNQNIDFYDQELAKIYFKQACNFYQQILETARPAQLYHLGIMHQYGYGTDIDKVTASNYYKNAINQSQQSKNIFDLYYSKKAKKRYEQLNIHPN</sequence>
<evidence type="ECO:0000313" key="2">
    <source>
        <dbReference type="Proteomes" id="UP000009022"/>
    </source>
</evidence>
<keyword evidence="2" id="KW-1185">Reference proteome</keyword>
<dbReference type="InterPro" id="IPR052945">
    <property type="entry name" value="Mitotic_Regulator"/>
</dbReference>
<dbReference type="CTD" id="6757422"/>
<dbReference type="PhylomeDB" id="B3S7R4"/>
<dbReference type="InterPro" id="IPR006597">
    <property type="entry name" value="Sel1-like"/>
</dbReference>
<dbReference type="InParanoid" id="B3S7R4"/>
<dbReference type="SUPFAM" id="SSF81901">
    <property type="entry name" value="HCP-like"/>
    <property type="match status" value="3"/>
</dbReference>
<dbReference type="GO" id="GO:0005789">
    <property type="term" value="C:endoplasmic reticulum membrane"/>
    <property type="evidence" value="ECO:0000318"/>
    <property type="project" value="GO_Central"/>
</dbReference>
<dbReference type="OrthoDB" id="10266786at2759"/>
<dbReference type="Gene3D" id="1.25.40.10">
    <property type="entry name" value="Tetratricopeptide repeat domain"/>
    <property type="match status" value="3"/>
</dbReference>
<dbReference type="Proteomes" id="UP000009022">
    <property type="component" value="Unassembled WGS sequence"/>
</dbReference>
<dbReference type="RefSeq" id="XP_002116304.1">
    <property type="nucleotide sequence ID" value="XM_002116268.1"/>
</dbReference>
<dbReference type="EMBL" id="DS985254">
    <property type="protein sequence ID" value="EDV21337.1"/>
    <property type="molecule type" value="Genomic_DNA"/>
</dbReference>
<evidence type="ECO:0000313" key="1">
    <source>
        <dbReference type="EMBL" id="EDV21337.1"/>
    </source>
</evidence>
<name>B3S7R4_TRIAD</name>
<dbReference type="PANTHER" id="PTHR43628:SF1">
    <property type="entry name" value="CHITIN SYNTHASE REGULATORY FACTOR 2-RELATED"/>
    <property type="match status" value="1"/>
</dbReference>
<dbReference type="HOGENOM" id="CLU_024354_0_0_1"/>
<dbReference type="PANTHER" id="PTHR43628">
    <property type="entry name" value="ACTIVATOR OF C KINASE PROTEIN 1-RELATED"/>
    <property type="match status" value="1"/>
</dbReference>
<dbReference type="eggNOG" id="KOG1550">
    <property type="taxonomic scope" value="Eukaryota"/>
</dbReference>